<evidence type="ECO:0000256" key="1">
    <source>
        <dbReference type="ARBA" id="ARBA00023235"/>
    </source>
</evidence>
<dbReference type="KEGG" id="rjg:CCGE525_26110"/>
<feature type="domain" description="4-oxalocrotonate tautomerase-like" evidence="3">
    <location>
        <begin position="2"/>
        <end position="52"/>
    </location>
</feature>
<gene>
    <name evidence="4" type="ORF">CCGE525_26110</name>
</gene>
<dbReference type="Gene3D" id="3.30.429.10">
    <property type="entry name" value="Macrophage Migration Inhibitory Factor"/>
    <property type="match status" value="1"/>
</dbReference>
<reference evidence="4 5" key="1">
    <citation type="submission" date="2018-10" db="EMBL/GenBank/DDBJ databases">
        <title>Rhizobium etli, R. leguminosarum and a new Rhizobium genospecies from Phaseolus dumosus.</title>
        <authorList>
            <person name="Ramirez-Puebla S.T."/>
            <person name="Rogel-Hernandez M.A."/>
            <person name="Guerrero G."/>
            <person name="Ormeno-Orrillo E."/>
            <person name="Martinez-Romero J.C."/>
            <person name="Negrete-Yankelevich S."/>
            <person name="Martinez-Romero E."/>
        </authorList>
    </citation>
    <scope>NUCLEOTIDE SEQUENCE [LARGE SCALE GENOMIC DNA]</scope>
    <source>
        <strain evidence="4 5">CCGE525</strain>
        <plasmid evidence="5">prccge525c</plasmid>
    </source>
</reference>
<dbReference type="Pfam" id="PF01361">
    <property type="entry name" value="Tautomerase"/>
    <property type="match status" value="1"/>
</dbReference>
<dbReference type="InterPro" id="IPR014347">
    <property type="entry name" value="Tautomerase/MIF_sf"/>
</dbReference>
<dbReference type="AlphaFoldDB" id="A0A387FYI4"/>
<keyword evidence="5" id="KW-1185">Reference proteome</keyword>
<proteinExistence type="predicted"/>
<dbReference type="InterPro" id="IPR004370">
    <property type="entry name" value="4-OT-like_dom"/>
</dbReference>
<accession>A0A387FYI4</accession>
<name>A0A387FYI4_9HYPH</name>
<organism evidence="4 5">
    <name type="scientific">Rhizobium jaguaris</name>
    <dbReference type="NCBI Taxonomy" id="1312183"/>
    <lineage>
        <taxon>Bacteria</taxon>
        <taxon>Pseudomonadati</taxon>
        <taxon>Pseudomonadota</taxon>
        <taxon>Alphaproteobacteria</taxon>
        <taxon>Hyphomicrobiales</taxon>
        <taxon>Rhizobiaceae</taxon>
        <taxon>Rhizobium/Agrobacterium group</taxon>
        <taxon>Rhizobium</taxon>
    </lineage>
</organism>
<protein>
    <submittedName>
        <fullName evidence="4">4-oxalocrotonate tautomerase</fullName>
    </submittedName>
</protein>
<keyword evidence="4" id="KW-0614">Plasmid</keyword>
<evidence type="ECO:0000259" key="3">
    <source>
        <dbReference type="Pfam" id="PF01361"/>
    </source>
</evidence>
<dbReference type="SUPFAM" id="SSF55331">
    <property type="entry name" value="Tautomerase/MIF"/>
    <property type="match status" value="1"/>
</dbReference>
<evidence type="ECO:0000313" key="5">
    <source>
        <dbReference type="Proteomes" id="UP000282195"/>
    </source>
</evidence>
<dbReference type="InterPro" id="IPR017284">
    <property type="entry name" value="Tautomerase_PptA"/>
</dbReference>
<dbReference type="PIRSF" id="PIRSF037799">
    <property type="entry name" value="Tautomer_YdcE_prd"/>
    <property type="match status" value="1"/>
</dbReference>
<keyword evidence="1" id="KW-0413">Isomerase</keyword>
<feature type="active site" description="Proton acceptor; via imino nitrogen" evidence="2">
    <location>
        <position position="2"/>
    </location>
</feature>
<dbReference type="RefSeq" id="WP_120707216.1">
    <property type="nucleotide sequence ID" value="NZ_CP032695.1"/>
</dbReference>
<dbReference type="GO" id="GO:0016862">
    <property type="term" value="F:intramolecular oxidoreductase activity, interconverting keto- and enol-groups"/>
    <property type="evidence" value="ECO:0007669"/>
    <property type="project" value="InterPro"/>
</dbReference>
<geneLocation type="plasmid" evidence="5">
    <name>prccge525c</name>
</geneLocation>
<dbReference type="EMBL" id="CP032695">
    <property type="protein sequence ID" value="AYG62285.1"/>
    <property type="molecule type" value="Genomic_DNA"/>
</dbReference>
<dbReference type="GO" id="GO:0005737">
    <property type="term" value="C:cytoplasm"/>
    <property type="evidence" value="ECO:0007669"/>
    <property type="project" value="InterPro"/>
</dbReference>
<evidence type="ECO:0000313" key="4">
    <source>
        <dbReference type="EMBL" id="AYG62285.1"/>
    </source>
</evidence>
<dbReference type="Proteomes" id="UP000282195">
    <property type="component" value="Plasmid pRCCGE525c"/>
</dbReference>
<evidence type="ECO:0000256" key="2">
    <source>
        <dbReference type="PIRSR" id="PIRSR037799-1"/>
    </source>
</evidence>
<sequence>MPHIIVKMYAGRSEAEKSALAEEITRAVTKTLGYGPNSVSVGIEDVAPKDWAENVFKPDITGKAATLYKQPGYKLSDL</sequence>
<dbReference type="OrthoDB" id="3395834at2"/>